<dbReference type="InterPro" id="IPR052186">
    <property type="entry name" value="Hydantoin_racemase-like"/>
</dbReference>
<comment type="caution">
    <text evidence="2">The sequence shown here is derived from an EMBL/GenBank/DDBJ whole genome shotgun (WGS) entry which is preliminary data.</text>
</comment>
<protein>
    <submittedName>
        <fullName evidence="2">Aspartate/glutamate racemase family protein</fullName>
    </submittedName>
</protein>
<dbReference type="Pfam" id="PF01177">
    <property type="entry name" value="Asp_Glu_race"/>
    <property type="match status" value="1"/>
</dbReference>
<accession>A0ABV9Z589</accession>
<dbReference type="InterPro" id="IPR015942">
    <property type="entry name" value="Asp/Glu/hydantoin_racemase"/>
</dbReference>
<name>A0ABV9Z589_9HYPH</name>
<dbReference type="PANTHER" id="PTHR28047">
    <property type="entry name" value="PROTEIN DCG1"/>
    <property type="match status" value="1"/>
</dbReference>
<sequence length="248" mass="24920">MRILVVNPNTTVGMTAKIGEAARSVAAAGTEILAVNPAMGPVSIEGFYDEALALPGLLQEIARGEAAGANGVVIACFDDTGLDAARALATVPVVGICESALAAAGMIATKISVVTTLSRSLVPIEGLVRRYGFAERARVHASDIPVLSLEDSASGAGSILRAAIKSALESDGSDAVVLGCAGMADLARDLTAEFGVPVIDGVSAGVKMVEALVGLGLKTAKSGAYARPLDKTYTGALADFAPAVILRG</sequence>
<organism evidence="2 3">
    <name type="scientific">Flaviflagellibacter deserti</name>
    <dbReference type="NCBI Taxonomy" id="2267266"/>
    <lineage>
        <taxon>Bacteria</taxon>
        <taxon>Pseudomonadati</taxon>
        <taxon>Pseudomonadota</taxon>
        <taxon>Alphaproteobacteria</taxon>
        <taxon>Hyphomicrobiales</taxon>
        <taxon>Flaviflagellibacter</taxon>
    </lineage>
</organism>
<reference evidence="3" key="1">
    <citation type="journal article" date="2019" name="Int. J. Syst. Evol. Microbiol.">
        <title>The Global Catalogue of Microorganisms (GCM) 10K type strain sequencing project: providing services to taxonomists for standard genome sequencing and annotation.</title>
        <authorList>
            <consortium name="The Broad Institute Genomics Platform"/>
            <consortium name="The Broad Institute Genome Sequencing Center for Infectious Disease"/>
            <person name="Wu L."/>
            <person name="Ma J."/>
        </authorList>
    </citation>
    <scope>NUCLEOTIDE SEQUENCE [LARGE SCALE GENOMIC DNA]</scope>
    <source>
        <strain evidence="3">CGMCC 1.16444</strain>
    </source>
</reference>
<dbReference type="PANTHER" id="PTHR28047:SF5">
    <property type="entry name" value="PROTEIN DCG1"/>
    <property type="match status" value="1"/>
</dbReference>
<gene>
    <name evidence="2" type="ORF">ACFPFW_12590</name>
</gene>
<proteinExistence type="inferred from homology"/>
<keyword evidence="3" id="KW-1185">Reference proteome</keyword>
<dbReference type="InterPro" id="IPR053714">
    <property type="entry name" value="Iso_Racemase_Enz_sf"/>
</dbReference>
<dbReference type="RefSeq" id="WP_114955975.1">
    <property type="nucleotide sequence ID" value="NZ_JBHSJF010000006.1"/>
</dbReference>
<comment type="similarity">
    <text evidence="1">Belongs to the HyuE racemase family.</text>
</comment>
<dbReference type="Gene3D" id="3.40.50.12500">
    <property type="match status" value="1"/>
</dbReference>
<evidence type="ECO:0000313" key="3">
    <source>
        <dbReference type="Proteomes" id="UP001595796"/>
    </source>
</evidence>
<evidence type="ECO:0000313" key="2">
    <source>
        <dbReference type="EMBL" id="MFC5068847.1"/>
    </source>
</evidence>
<dbReference type="EMBL" id="JBHSJF010000006">
    <property type="protein sequence ID" value="MFC5068847.1"/>
    <property type="molecule type" value="Genomic_DNA"/>
</dbReference>
<dbReference type="Proteomes" id="UP001595796">
    <property type="component" value="Unassembled WGS sequence"/>
</dbReference>
<evidence type="ECO:0000256" key="1">
    <source>
        <dbReference type="ARBA" id="ARBA00038414"/>
    </source>
</evidence>